<dbReference type="PANTHER" id="PTHR12297:SF3">
    <property type="entry name" value="HIG1 DOMAIN FAMILY MEMBER 1A"/>
    <property type="match status" value="1"/>
</dbReference>
<dbReference type="GO" id="GO:0097250">
    <property type="term" value="P:mitochondrial respirasome assembly"/>
    <property type="evidence" value="ECO:0007669"/>
    <property type="project" value="TreeGrafter"/>
</dbReference>
<protein>
    <submittedName>
        <fullName evidence="9">Mitochondrial hypoxia responsive domain protein</fullName>
    </submittedName>
</protein>
<evidence type="ECO:0000313" key="9">
    <source>
        <dbReference type="EMBL" id="CED83758.1"/>
    </source>
</evidence>
<feature type="compositionally biased region" description="Polar residues" evidence="6">
    <location>
        <begin position="178"/>
        <end position="195"/>
    </location>
</feature>
<evidence type="ECO:0000256" key="5">
    <source>
        <dbReference type="ARBA" id="ARBA00023136"/>
    </source>
</evidence>
<feature type="compositionally biased region" description="Basic and acidic residues" evidence="6">
    <location>
        <begin position="129"/>
        <end position="161"/>
    </location>
</feature>
<dbReference type="PROSITE" id="PS51503">
    <property type="entry name" value="HIG1"/>
    <property type="match status" value="1"/>
</dbReference>
<organism evidence="9">
    <name type="scientific">Phaffia rhodozyma</name>
    <name type="common">Yeast</name>
    <name type="synonym">Xanthophyllomyces dendrorhous</name>
    <dbReference type="NCBI Taxonomy" id="264483"/>
    <lineage>
        <taxon>Eukaryota</taxon>
        <taxon>Fungi</taxon>
        <taxon>Dikarya</taxon>
        <taxon>Basidiomycota</taxon>
        <taxon>Agaricomycotina</taxon>
        <taxon>Tremellomycetes</taxon>
        <taxon>Cystofilobasidiales</taxon>
        <taxon>Mrakiaceae</taxon>
        <taxon>Phaffia</taxon>
    </lineage>
</organism>
<proteinExistence type="predicted"/>
<feature type="domain" description="HIG1" evidence="8">
    <location>
        <begin position="31"/>
        <end position="123"/>
    </location>
</feature>
<keyword evidence="4" id="KW-0496">Mitochondrion</keyword>
<evidence type="ECO:0000256" key="3">
    <source>
        <dbReference type="ARBA" id="ARBA00022989"/>
    </source>
</evidence>
<feature type="region of interest" description="Disordered" evidence="6">
    <location>
        <begin position="129"/>
        <end position="201"/>
    </location>
</feature>
<dbReference type="Gene3D" id="6.10.140.1320">
    <property type="match status" value="1"/>
</dbReference>
<feature type="transmembrane region" description="Helical" evidence="7">
    <location>
        <begin position="60"/>
        <end position="79"/>
    </location>
</feature>
<sequence>MSAAPATPPEGSPNVRPPYNERYHPFFDEAMKEQSNEEQLREARLKWWNNGLAKCKQNPFVPIGIAATCYAMYGAVRSMRAGNSAQLQKFFRLRVGAQAFAILAMLGGGMYFDGADPLKSLGTIPDTVKRSRAKPEEKKQAKETVYEAPGEHAEATDEPVKKALPKLSPTKFTPPRLNVSNNSTSANDPASNNWAGETKEERVVRMTEALEAKRKDALRENERQRERLTGKVRVAVDDI</sequence>
<evidence type="ECO:0000256" key="6">
    <source>
        <dbReference type="SAM" id="MobiDB-lite"/>
    </source>
</evidence>
<dbReference type="InterPro" id="IPR007667">
    <property type="entry name" value="Hypoxia_induced_domain"/>
</dbReference>
<evidence type="ECO:0000256" key="4">
    <source>
        <dbReference type="ARBA" id="ARBA00023128"/>
    </source>
</evidence>
<keyword evidence="5 7" id="KW-0472">Membrane</keyword>
<dbReference type="AlphaFoldDB" id="A0A0F7SUU4"/>
<evidence type="ECO:0000256" key="2">
    <source>
        <dbReference type="ARBA" id="ARBA00022692"/>
    </source>
</evidence>
<dbReference type="GO" id="GO:0031966">
    <property type="term" value="C:mitochondrial membrane"/>
    <property type="evidence" value="ECO:0007669"/>
    <property type="project" value="UniProtKB-SubCell"/>
</dbReference>
<name>A0A0F7SUU4_PHARH</name>
<dbReference type="EMBL" id="LN483157">
    <property type="protein sequence ID" value="CED83758.1"/>
    <property type="molecule type" value="Genomic_DNA"/>
</dbReference>
<dbReference type="InterPro" id="IPR050355">
    <property type="entry name" value="RCF1"/>
</dbReference>
<keyword evidence="3 7" id="KW-1133">Transmembrane helix</keyword>
<comment type="subcellular location">
    <subcellularLocation>
        <location evidence="1">Mitochondrion membrane</location>
    </subcellularLocation>
</comment>
<feature type="transmembrane region" description="Helical" evidence="7">
    <location>
        <begin position="91"/>
        <end position="112"/>
    </location>
</feature>
<keyword evidence="2 7" id="KW-0812">Transmembrane</keyword>
<evidence type="ECO:0000256" key="1">
    <source>
        <dbReference type="ARBA" id="ARBA00004325"/>
    </source>
</evidence>
<accession>A0A0F7SUU4</accession>
<reference evidence="9" key="1">
    <citation type="submission" date="2014-08" db="EMBL/GenBank/DDBJ databases">
        <authorList>
            <person name="Sharma Rahul"/>
            <person name="Thines Marco"/>
        </authorList>
    </citation>
    <scope>NUCLEOTIDE SEQUENCE</scope>
</reference>
<dbReference type="PANTHER" id="PTHR12297">
    <property type="entry name" value="HYPOXIA-INDUCBILE GENE 1 HIG1 -RELATED"/>
    <property type="match status" value="1"/>
</dbReference>
<dbReference type="Pfam" id="PF04588">
    <property type="entry name" value="HIG_1_N"/>
    <property type="match status" value="1"/>
</dbReference>
<evidence type="ECO:0000259" key="8">
    <source>
        <dbReference type="PROSITE" id="PS51503"/>
    </source>
</evidence>
<evidence type="ECO:0000256" key="7">
    <source>
        <dbReference type="SAM" id="Phobius"/>
    </source>
</evidence>